<reference evidence="1" key="1">
    <citation type="submission" date="2023-03" db="UniProtKB">
        <authorList>
            <consortium name="EnsemblPlants"/>
        </authorList>
    </citation>
    <scope>IDENTIFICATION</scope>
</reference>
<evidence type="ECO:0000313" key="1">
    <source>
        <dbReference type="EnsemblPlants" id="MELO3C031350.2.1"/>
    </source>
</evidence>
<sequence length="190" mass="21759">MSSPDVFVVHRKFPYKKNSLSFINHRNKKDKDLRMRERSRRKCPSTCRLPSSVVFVATTPNSGLVVYAIIGAVVFRETSEIIYRESDLYVLSMSFKLRFHNGIHMLARRDRVPGVSRFTCGISYFQATLHQSRQISIEKSIVGRLHVVFRFKLAVVLSSLHYKKKGVYRRKDALAEAKTASGEATSTRTS</sequence>
<name>A0A9I9EBN9_CUCME</name>
<dbReference type="AlphaFoldDB" id="A0A9I9EBN9"/>
<dbReference type="EnsemblPlants" id="MELO3C031350.2.1">
    <property type="protein sequence ID" value="MELO3C031350.2.1"/>
    <property type="gene ID" value="MELO3C031350.2"/>
</dbReference>
<proteinExistence type="predicted"/>
<accession>A0A9I9EBN9</accession>
<protein>
    <submittedName>
        <fullName evidence="1">Uncharacterized protein</fullName>
    </submittedName>
</protein>
<dbReference type="Gramene" id="MELO3C031350.2.1">
    <property type="protein sequence ID" value="MELO3C031350.2.1"/>
    <property type="gene ID" value="MELO3C031350.2"/>
</dbReference>
<organism evidence="1">
    <name type="scientific">Cucumis melo</name>
    <name type="common">Muskmelon</name>
    <dbReference type="NCBI Taxonomy" id="3656"/>
    <lineage>
        <taxon>Eukaryota</taxon>
        <taxon>Viridiplantae</taxon>
        <taxon>Streptophyta</taxon>
        <taxon>Embryophyta</taxon>
        <taxon>Tracheophyta</taxon>
        <taxon>Spermatophyta</taxon>
        <taxon>Magnoliopsida</taxon>
        <taxon>eudicotyledons</taxon>
        <taxon>Gunneridae</taxon>
        <taxon>Pentapetalae</taxon>
        <taxon>rosids</taxon>
        <taxon>fabids</taxon>
        <taxon>Cucurbitales</taxon>
        <taxon>Cucurbitaceae</taxon>
        <taxon>Benincaseae</taxon>
        <taxon>Cucumis</taxon>
    </lineage>
</organism>